<dbReference type="PRINTS" id="PR00344">
    <property type="entry name" value="BCTRLSENSOR"/>
</dbReference>
<evidence type="ECO:0000313" key="9">
    <source>
        <dbReference type="EMBL" id="MCW6036160.1"/>
    </source>
</evidence>
<evidence type="ECO:0000256" key="3">
    <source>
        <dbReference type="ARBA" id="ARBA00022553"/>
    </source>
</evidence>
<dbReference type="GO" id="GO:0016301">
    <property type="term" value="F:kinase activity"/>
    <property type="evidence" value="ECO:0007669"/>
    <property type="project" value="UniProtKB-KW"/>
</dbReference>
<keyword evidence="5" id="KW-0902">Two-component regulatory system</keyword>
<name>A0ABT3L594_9CYAN</name>
<keyword evidence="7" id="KW-0472">Membrane</keyword>
<feature type="transmembrane region" description="Helical" evidence="7">
    <location>
        <begin position="98"/>
        <end position="117"/>
    </location>
</feature>
<reference evidence="9 10" key="1">
    <citation type="submission" date="2021-08" db="EMBL/GenBank/DDBJ databases">
        <title>Draft genome sequence of Spirulina subsalsa with high tolerance to salinity and hype-accumulation of phycocyanin.</title>
        <authorList>
            <person name="Pei H."/>
            <person name="Jiang L."/>
        </authorList>
    </citation>
    <scope>NUCLEOTIDE SEQUENCE [LARGE SCALE GENOMIC DNA]</scope>
    <source>
        <strain evidence="9 10">FACHB-351</strain>
    </source>
</reference>
<feature type="transmembrane region" description="Helical" evidence="7">
    <location>
        <begin position="137"/>
        <end position="159"/>
    </location>
</feature>
<dbReference type="InterPro" id="IPR005467">
    <property type="entry name" value="His_kinase_dom"/>
</dbReference>
<keyword evidence="7" id="KW-0812">Transmembrane</keyword>
<dbReference type="InterPro" id="IPR004358">
    <property type="entry name" value="Sig_transdc_His_kin-like_C"/>
</dbReference>
<evidence type="ECO:0000259" key="8">
    <source>
        <dbReference type="PROSITE" id="PS50109"/>
    </source>
</evidence>
<dbReference type="EMBL" id="JAIHOM010000029">
    <property type="protein sequence ID" value="MCW6036160.1"/>
    <property type="molecule type" value="Genomic_DNA"/>
</dbReference>
<dbReference type="InterPro" id="IPR036890">
    <property type="entry name" value="HATPase_C_sf"/>
</dbReference>
<keyword evidence="3" id="KW-0597">Phosphoprotein</keyword>
<evidence type="ECO:0000256" key="7">
    <source>
        <dbReference type="SAM" id="Phobius"/>
    </source>
</evidence>
<evidence type="ECO:0000256" key="1">
    <source>
        <dbReference type="ARBA" id="ARBA00000085"/>
    </source>
</evidence>
<dbReference type="Pfam" id="PF17159">
    <property type="entry name" value="MASE3"/>
    <property type="match status" value="1"/>
</dbReference>
<keyword evidence="4 9" id="KW-0808">Transferase</keyword>
<gene>
    <name evidence="9" type="ORF">K4A83_07725</name>
</gene>
<dbReference type="Gene3D" id="3.30.565.10">
    <property type="entry name" value="Histidine kinase-like ATPase, C-terminal domain"/>
    <property type="match status" value="1"/>
</dbReference>
<comment type="catalytic activity">
    <reaction evidence="1">
        <text>ATP + protein L-histidine = ADP + protein N-phospho-L-histidine.</text>
        <dbReference type="EC" id="2.7.13.3"/>
    </reaction>
</comment>
<dbReference type="Proteomes" id="UP001526426">
    <property type="component" value="Unassembled WGS sequence"/>
</dbReference>
<organism evidence="9 10">
    <name type="scientific">Spirulina subsalsa FACHB-351</name>
    <dbReference type="NCBI Taxonomy" id="234711"/>
    <lineage>
        <taxon>Bacteria</taxon>
        <taxon>Bacillati</taxon>
        <taxon>Cyanobacteriota</taxon>
        <taxon>Cyanophyceae</taxon>
        <taxon>Spirulinales</taxon>
        <taxon>Spirulinaceae</taxon>
        <taxon>Spirulina</taxon>
    </lineage>
</organism>
<sequence length="623" mass="69910">MSSSYCQSSPIPYNTLIGVTILCLIPFSLELLGFNFSTIAPLVSVQELAQQNTAEIIDSMHYSLAGSFVHSLLEWSAFCTALFTAILAFVHFTFNRDIVTPIIGIALFYAGCMDGFHTLASDRLIEGVASSETLIPFTWAMCRLFSAVIMIVGASIFLIRKPTKILGNLSFIATASLLSGIIAYSTILLCVRSNNLPLTLFPDSFITRPWDVAPLVLFLAAGFFIFPQLCYRHPSLFSQALLVSTVPQVITQVHMAFGSSHLFDSDFNIAHFLKIVAYLVPFVGLCCSYIQINREKTQTVAELEKTKKSLINQTEALAQSNYSLQTSELLLREQKDELEEALKRLQNTQFQLVQTEKMSSLGQLVAGVAHEINNPVNFIYGNLIHADEYTKNILQIMDLYQLYYPHPAPEIRETMDELDIEFVLEDFPKLMASMQMGAKRIKEIVLALRNFSRMDEAELKSVNVHDGLDSTLTILYNQMKEKPECRAIEVIKNYQTLPNVECYAGQLNQVFMNLISNAIDALEPLRDKQQSASSIPTLWIETEYRDPQIYIRIRDNGSGIPEQIKHRLFDPFFTTKGIGKGTGLGLSISYQIIVERHQGNLSCSSDTTHGTQFVIEIPLHQSV</sequence>
<feature type="coiled-coil region" evidence="6">
    <location>
        <begin position="293"/>
        <end position="358"/>
    </location>
</feature>
<evidence type="ECO:0000256" key="5">
    <source>
        <dbReference type="ARBA" id="ARBA00023012"/>
    </source>
</evidence>
<evidence type="ECO:0000256" key="6">
    <source>
        <dbReference type="SAM" id="Coils"/>
    </source>
</evidence>
<feature type="transmembrane region" description="Helical" evidence="7">
    <location>
        <begin position="236"/>
        <end position="257"/>
    </location>
</feature>
<dbReference type="PANTHER" id="PTHR43065:SF48">
    <property type="entry name" value="HISTIDINE KINASE"/>
    <property type="match status" value="1"/>
</dbReference>
<dbReference type="EC" id="2.7.13.3" evidence="2"/>
<dbReference type="InterPro" id="IPR003594">
    <property type="entry name" value="HATPase_dom"/>
</dbReference>
<dbReference type="InterPro" id="IPR033425">
    <property type="entry name" value="MASE3"/>
</dbReference>
<dbReference type="CDD" id="cd00082">
    <property type="entry name" value="HisKA"/>
    <property type="match status" value="1"/>
</dbReference>
<evidence type="ECO:0000313" key="10">
    <source>
        <dbReference type="Proteomes" id="UP001526426"/>
    </source>
</evidence>
<dbReference type="RefSeq" id="WP_265263900.1">
    <property type="nucleotide sequence ID" value="NZ_JAIHOM010000029.1"/>
</dbReference>
<evidence type="ECO:0000256" key="4">
    <source>
        <dbReference type="ARBA" id="ARBA00022777"/>
    </source>
</evidence>
<accession>A0ABT3L594</accession>
<feature type="transmembrane region" description="Helical" evidence="7">
    <location>
        <begin position="212"/>
        <end position="229"/>
    </location>
</feature>
<keyword evidence="4 9" id="KW-0418">Kinase</keyword>
<feature type="transmembrane region" description="Helical" evidence="7">
    <location>
        <begin position="171"/>
        <end position="192"/>
    </location>
</feature>
<feature type="transmembrane region" description="Helical" evidence="7">
    <location>
        <begin position="269"/>
        <end position="290"/>
    </location>
</feature>
<feature type="transmembrane region" description="Helical" evidence="7">
    <location>
        <begin position="12"/>
        <end position="34"/>
    </location>
</feature>
<feature type="transmembrane region" description="Helical" evidence="7">
    <location>
        <begin position="72"/>
        <end position="91"/>
    </location>
</feature>
<dbReference type="SMART" id="SM00387">
    <property type="entry name" value="HATPase_c"/>
    <property type="match status" value="1"/>
</dbReference>
<keyword evidence="10" id="KW-1185">Reference proteome</keyword>
<keyword evidence="6" id="KW-0175">Coiled coil</keyword>
<dbReference type="PROSITE" id="PS50109">
    <property type="entry name" value="HIS_KIN"/>
    <property type="match status" value="1"/>
</dbReference>
<dbReference type="PANTHER" id="PTHR43065">
    <property type="entry name" value="SENSOR HISTIDINE KINASE"/>
    <property type="match status" value="1"/>
</dbReference>
<keyword evidence="7" id="KW-1133">Transmembrane helix</keyword>
<comment type="caution">
    <text evidence="9">The sequence shown here is derived from an EMBL/GenBank/DDBJ whole genome shotgun (WGS) entry which is preliminary data.</text>
</comment>
<protein>
    <recommendedName>
        <fullName evidence="2">histidine kinase</fullName>
        <ecNumber evidence="2">2.7.13.3</ecNumber>
    </recommendedName>
</protein>
<evidence type="ECO:0000256" key="2">
    <source>
        <dbReference type="ARBA" id="ARBA00012438"/>
    </source>
</evidence>
<dbReference type="Gene3D" id="1.10.287.130">
    <property type="match status" value="1"/>
</dbReference>
<dbReference type="InterPro" id="IPR036097">
    <property type="entry name" value="HisK_dim/P_sf"/>
</dbReference>
<proteinExistence type="predicted"/>
<dbReference type="SUPFAM" id="SSF47384">
    <property type="entry name" value="Homodimeric domain of signal transducing histidine kinase"/>
    <property type="match status" value="1"/>
</dbReference>
<feature type="domain" description="Histidine kinase" evidence="8">
    <location>
        <begin position="367"/>
        <end position="621"/>
    </location>
</feature>
<dbReference type="InterPro" id="IPR003661">
    <property type="entry name" value="HisK_dim/P_dom"/>
</dbReference>
<dbReference type="SUPFAM" id="SSF55874">
    <property type="entry name" value="ATPase domain of HSP90 chaperone/DNA topoisomerase II/histidine kinase"/>
    <property type="match status" value="1"/>
</dbReference>
<dbReference type="Pfam" id="PF02518">
    <property type="entry name" value="HATPase_c"/>
    <property type="match status" value="1"/>
</dbReference>